<gene>
    <name evidence="3" type="ORF">EK0264_00785</name>
</gene>
<protein>
    <recommendedName>
        <fullName evidence="2">SseB protein N-terminal domain-containing protein</fullName>
    </recommendedName>
</protein>
<keyword evidence="4" id="KW-1185">Reference proteome</keyword>
<accession>A0A7L4YHC7</accession>
<feature type="region of interest" description="Disordered" evidence="1">
    <location>
        <begin position="1"/>
        <end position="28"/>
    </location>
</feature>
<evidence type="ECO:0000259" key="2">
    <source>
        <dbReference type="Pfam" id="PF07179"/>
    </source>
</evidence>
<dbReference type="Proteomes" id="UP000463857">
    <property type="component" value="Chromosome"/>
</dbReference>
<dbReference type="EMBL" id="CP047156">
    <property type="protein sequence ID" value="QHB98974.1"/>
    <property type="molecule type" value="Genomic_DNA"/>
</dbReference>
<sequence length="141" mass="14960">MSSPDSGRPLPHSLDAPADDGLPDPGLEQAIGEWATASGDTSGHQRAVIEAFRIARLYVPAVSPERDRIGMVALRREDGMTAIALFTSIDRLTAWKPEARPLPHLGSVVAAMAKEDGHTMCVIDIDGPITATLPIEAILAD</sequence>
<proteinExistence type="predicted"/>
<dbReference type="OrthoDB" id="5188303at2"/>
<dbReference type="KEGG" id="eke:EK0264_00785"/>
<name>A0A7L4YHC7_9ACTN</name>
<organism evidence="3 4">
    <name type="scientific">Epidermidibacterium keratini</name>
    <dbReference type="NCBI Taxonomy" id="1891644"/>
    <lineage>
        <taxon>Bacteria</taxon>
        <taxon>Bacillati</taxon>
        <taxon>Actinomycetota</taxon>
        <taxon>Actinomycetes</taxon>
        <taxon>Sporichthyales</taxon>
        <taxon>Sporichthyaceae</taxon>
        <taxon>Epidermidibacterium</taxon>
    </lineage>
</organism>
<dbReference type="InParanoid" id="A0A7L4YHC7"/>
<feature type="domain" description="SseB protein N-terminal" evidence="2">
    <location>
        <begin position="27"/>
        <end position="138"/>
    </location>
</feature>
<reference evidence="3 4" key="1">
    <citation type="journal article" date="2018" name="Int. J. Syst. Evol. Microbiol.">
        <title>Epidermidibacterium keratini gen. nov., sp. nov., a member of the family Sporichthyaceae, isolated from keratin epidermis.</title>
        <authorList>
            <person name="Lee D.G."/>
            <person name="Trujillo M.E."/>
            <person name="Kang S."/>
            <person name="Nam J.J."/>
            <person name="Kim Y.J."/>
        </authorList>
    </citation>
    <scope>NUCLEOTIDE SEQUENCE [LARGE SCALE GENOMIC DNA]</scope>
    <source>
        <strain evidence="3 4">EPI-7</strain>
    </source>
</reference>
<evidence type="ECO:0000256" key="1">
    <source>
        <dbReference type="SAM" id="MobiDB-lite"/>
    </source>
</evidence>
<evidence type="ECO:0000313" key="3">
    <source>
        <dbReference type="EMBL" id="QHB98974.1"/>
    </source>
</evidence>
<dbReference type="Pfam" id="PF07179">
    <property type="entry name" value="SseB"/>
    <property type="match status" value="1"/>
</dbReference>
<evidence type="ECO:0000313" key="4">
    <source>
        <dbReference type="Proteomes" id="UP000463857"/>
    </source>
</evidence>
<dbReference type="RefSeq" id="WP_159542000.1">
    <property type="nucleotide sequence ID" value="NZ_CP047156.1"/>
</dbReference>
<dbReference type="AlphaFoldDB" id="A0A7L4YHC7"/>
<dbReference type="InterPro" id="IPR009839">
    <property type="entry name" value="SseB_N"/>
</dbReference>